<feature type="binding site" evidence="1">
    <location>
        <position position="218"/>
    </location>
    <ligand>
        <name>a divalent metal cation</name>
        <dbReference type="ChEBI" id="CHEBI:60240"/>
        <label>2</label>
    </ligand>
</feature>
<keyword evidence="1" id="KW-0479">Metal-binding</keyword>
<dbReference type="InterPro" id="IPR001130">
    <property type="entry name" value="TatD-like"/>
</dbReference>
<dbReference type="PANTHER" id="PTHR46124:SF2">
    <property type="entry name" value="D-AMINOACYL-TRNA DEACYLASE"/>
    <property type="match status" value="1"/>
</dbReference>
<dbReference type="Pfam" id="PF01026">
    <property type="entry name" value="TatD_DNase"/>
    <property type="match status" value="1"/>
</dbReference>
<dbReference type="AlphaFoldDB" id="A0A179B4N6"/>
<dbReference type="OrthoDB" id="9810005at2"/>
<evidence type="ECO:0000313" key="2">
    <source>
        <dbReference type="EMBL" id="OAP86355.1"/>
    </source>
</evidence>
<dbReference type="GO" id="GO:0046872">
    <property type="term" value="F:metal ion binding"/>
    <property type="evidence" value="ECO:0007669"/>
    <property type="project" value="UniProtKB-KW"/>
</dbReference>
<dbReference type="GO" id="GO:0016788">
    <property type="term" value="F:hydrolase activity, acting on ester bonds"/>
    <property type="evidence" value="ECO:0007669"/>
    <property type="project" value="InterPro"/>
</dbReference>
<dbReference type="PANTHER" id="PTHR46124">
    <property type="entry name" value="D-AMINOACYL-TRNA DEACYLASE"/>
    <property type="match status" value="1"/>
</dbReference>
<proteinExistence type="predicted"/>
<dbReference type="Gene3D" id="3.20.20.140">
    <property type="entry name" value="Metal-dependent hydrolases"/>
    <property type="match status" value="1"/>
</dbReference>
<dbReference type="RefSeq" id="WP_009199525.1">
    <property type="nucleotide sequence ID" value="NZ_LVZK01000001.1"/>
</dbReference>
<dbReference type="GO" id="GO:0005829">
    <property type="term" value="C:cytosol"/>
    <property type="evidence" value="ECO:0007669"/>
    <property type="project" value="TreeGrafter"/>
</dbReference>
<dbReference type="Proteomes" id="UP000078368">
    <property type="component" value="Unassembled WGS sequence"/>
</dbReference>
<dbReference type="PIRSF" id="PIRSF005902">
    <property type="entry name" value="DNase_TatD"/>
    <property type="match status" value="1"/>
</dbReference>
<feature type="binding site" evidence="1">
    <location>
        <position position="194"/>
    </location>
    <ligand>
        <name>a divalent metal cation</name>
        <dbReference type="ChEBI" id="CHEBI:60240"/>
        <label>2</label>
    </ligand>
</feature>
<accession>A0A179B4N6</accession>
<dbReference type="InterPro" id="IPR032466">
    <property type="entry name" value="Metal_Hydrolase"/>
</dbReference>
<dbReference type="CDD" id="cd01310">
    <property type="entry name" value="TatD_DNAse"/>
    <property type="match status" value="1"/>
</dbReference>
<dbReference type="STRING" id="1823756.A4H34_04175"/>
<dbReference type="SUPFAM" id="SSF51556">
    <property type="entry name" value="Metallo-dependent hydrolases"/>
    <property type="match status" value="1"/>
</dbReference>
<reference evidence="2 3" key="1">
    <citation type="submission" date="2016-04" db="EMBL/GenBank/DDBJ databases">
        <title>Peptidophaga gingivicola gen. nov., sp. nov., isolated from human subgingival plaque.</title>
        <authorList>
            <person name="Beall C.J."/>
            <person name="Mokrzan E.M."/>
            <person name="Griffen A.L."/>
            <person name="Leys E.J."/>
        </authorList>
    </citation>
    <scope>NUCLEOTIDE SEQUENCE [LARGE SCALE GENOMIC DNA]</scope>
    <source>
        <strain evidence="2 3">BA112</strain>
    </source>
</reference>
<sequence length="319" mass="34702">MGGNRKKRRTYPDVPERLASAIVDNHTHLPVRGDRDYAALSFDVASGVEEGAGEDSQGSIPWHVARMEAAGVRGAITCGCDIPTLQPTVALAERWPSLSAAIGIHPNEAPLHRGITEESPDGMAHGLDPWHRDLSLEDAVAEVAALAVSADVVAIGETGLDFYRTAAAGRAAQEEAFRMHIELAKDLDLPMQIHDREAHAECMRILRECGAPERTVFHCFSGDREMAEVCAENGWHASFAGPISYPANEALREAFMALPEELILVETDAPYLAPVPWRGHPNAPYASAYTARFMADLRGADEASWCEALDRNARRVYGV</sequence>
<evidence type="ECO:0000313" key="3">
    <source>
        <dbReference type="Proteomes" id="UP000078368"/>
    </source>
</evidence>
<organism evidence="2 3">
    <name type="scientific">Peptidiphaga gingivicola</name>
    <dbReference type="NCBI Taxonomy" id="2741497"/>
    <lineage>
        <taxon>Bacteria</taxon>
        <taxon>Bacillati</taxon>
        <taxon>Actinomycetota</taxon>
        <taxon>Actinomycetes</taxon>
        <taxon>Actinomycetales</taxon>
        <taxon>Actinomycetaceae</taxon>
        <taxon>Peptidiphaga</taxon>
    </lineage>
</organism>
<gene>
    <name evidence="2" type="ORF">A4H34_04175</name>
</gene>
<feature type="binding site" evidence="1">
    <location>
        <position position="268"/>
    </location>
    <ligand>
        <name>a divalent metal cation</name>
        <dbReference type="ChEBI" id="CHEBI:60240"/>
        <label>1</label>
    </ligand>
</feature>
<keyword evidence="3" id="KW-1185">Reference proteome</keyword>
<feature type="binding site" evidence="1">
    <location>
        <position position="157"/>
    </location>
    <ligand>
        <name>a divalent metal cation</name>
        <dbReference type="ChEBI" id="CHEBI:60240"/>
        <label>1</label>
    </ligand>
</feature>
<comment type="caution">
    <text evidence="2">The sequence shown here is derived from an EMBL/GenBank/DDBJ whole genome shotgun (WGS) entry which is preliminary data.</text>
</comment>
<name>A0A179B4N6_9ACTO</name>
<dbReference type="EMBL" id="LVZK01000001">
    <property type="protein sequence ID" value="OAP86355.1"/>
    <property type="molecule type" value="Genomic_DNA"/>
</dbReference>
<protein>
    <submittedName>
        <fullName evidence="2">Deoxyribonuclease</fullName>
    </submittedName>
</protein>
<evidence type="ECO:0000256" key="1">
    <source>
        <dbReference type="PIRSR" id="PIRSR005902-1"/>
    </source>
</evidence>